<feature type="compositionally biased region" description="Basic residues" evidence="2">
    <location>
        <begin position="584"/>
        <end position="603"/>
    </location>
</feature>
<dbReference type="InterPro" id="IPR007587">
    <property type="entry name" value="SAPS"/>
</dbReference>
<comment type="similarity">
    <text evidence="1">Belongs to the SAPS family.</text>
</comment>
<dbReference type="GO" id="GO:0005634">
    <property type="term" value="C:nucleus"/>
    <property type="evidence" value="ECO:0007669"/>
    <property type="project" value="TreeGrafter"/>
</dbReference>
<dbReference type="GO" id="GO:0005829">
    <property type="term" value="C:cytosol"/>
    <property type="evidence" value="ECO:0007669"/>
    <property type="project" value="TreeGrafter"/>
</dbReference>
<evidence type="ECO:0000256" key="2">
    <source>
        <dbReference type="SAM" id="MobiDB-lite"/>
    </source>
</evidence>
<dbReference type="AlphaFoldDB" id="A0A8J2XAW8"/>
<feature type="region of interest" description="Disordered" evidence="2">
    <location>
        <begin position="73"/>
        <end position="124"/>
    </location>
</feature>
<evidence type="ECO:0000256" key="1">
    <source>
        <dbReference type="ARBA" id="ARBA00006180"/>
    </source>
</evidence>
<protein>
    <submittedName>
        <fullName evidence="3">ZYBA0S05-01024g1_1</fullName>
    </submittedName>
</protein>
<accession>A0A8J2XAW8</accession>
<gene>
    <name evidence="3" type="ORF">BN860_01024g</name>
</gene>
<dbReference type="PANTHER" id="PTHR12634">
    <property type="entry name" value="SIT4 YEAST -ASSOCIATING PROTEIN-RELATED"/>
    <property type="match status" value="1"/>
</dbReference>
<feature type="region of interest" description="Disordered" evidence="2">
    <location>
        <begin position="947"/>
        <end position="984"/>
    </location>
</feature>
<dbReference type="GO" id="GO:0019888">
    <property type="term" value="F:protein phosphatase regulator activity"/>
    <property type="evidence" value="ECO:0007669"/>
    <property type="project" value="TreeGrafter"/>
</dbReference>
<dbReference type="OrthoDB" id="295029at2759"/>
<feature type="compositionally biased region" description="Low complexity" evidence="2">
    <location>
        <begin position="74"/>
        <end position="118"/>
    </location>
</feature>
<dbReference type="Pfam" id="PF04499">
    <property type="entry name" value="SAPS"/>
    <property type="match status" value="1"/>
</dbReference>
<feature type="compositionally biased region" description="Basic and acidic residues" evidence="2">
    <location>
        <begin position="619"/>
        <end position="643"/>
    </location>
</feature>
<evidence type="ECO:0000313" key="4">
    <source>
        <dbReference type="Proteomes" id="UP000019375"/>
    </source>
</evidence>
<feature type="compositionally biased region" description="Acidic residues" evidence="2">
    <location>
        <begin position="644"/>
        <end position="653"/>
    </location>
</feature>
<organism evidence="3 4">
    <name type="scientific">Zygosaccharomyces bailii (strain CLIB 213 / ATCC 58445 / CBS 680 / BCRC 21525 / NBRC 1098 / NCYC 1416 / NRRL Y-2227)</name>
    <dbReference type="NCBI Taxonomy" id="1333698"/>
    <lineage>
        <taxon>Eukaryota</taxon>
        <taxon>Fungi</taxon>
        <taxon>Dikarya</taxon>
        <taxon>Ascomycota</taxon>
        <taxon>Saccharomycotina</taxon>
        <taxon>Saccharomycetes</taxon>
        <taxon>Saccharomycetales</taxon>
        <taxon>Saccharomycetaceae</taxon>
        <taxon>Zygosaccharomyces</taxon>
    </lineage>
</organism>
<evidence type="ECO:0000313" key="3">
    <source>
        <dbReference type="EMBL" id="CDF89758.1"/>
    </source>
</evidence>
<keyword evidence="4" id="KW-1185">Reference proteome</keyword>
<proteinExistence type="inferred from homology"/>
<dbReference type="Proteomes" id="UP000019375">
    <property type="component" value="Unassembled WGS sequence"/>
</dbReference>
<dbReference type="GO" id="GO:0019903">
    <property type="term" value="F:protein phosphatase binding"/>
    <property type="evidence" value="ECO:0007669"/>
    <property type="project" value="InterPro"/>
</dbReference>
<feature type="region of interest" description="Disordered" evidence="2">
    <location>
        <begin position="575"/>
        <end position="671"/>
    </location>
</feature>
<name>A0A8J2XAW8_ZYGB2</name>
<sequence>MSFWPFGQNISNSNINKILEEYFSILHKLEEINPNVAKNVRQSLNGAKETLVTAAEDPETAQVQQQHLEELMGSPSSIQRSGSDSSSTSSLASDASASTGASARSSSESSSSSSLSSSKTDLDEEDIQDATAPLMSTSIEGLNSSFINRLLNESELLNELTRQNSSLLDFICFGFFYEEKSGTKVQHLEYLISQLMHCIDKISPLATSCRDTIDVAMDEGSPMSAGAEENAGDAFANDSNSQMAQDSNYLNRATIISEIFSLDIWLITESLVNNQSYLTKIWSIINHPNLKSERSPLVPIFLKINQNFLVSRQDQYLNFVRLRTNLVEDMLQHISISLLMDFFLKCIATDKVESPTGLIELVNDQQLIPKCLDFLNNDVYNSDIQACAGDFLKALIDISANAPLDDMSIGPNTLTRQLASQESIDRLLDIIINKRGSALNVTVSIVIELIRKNNSDYDQVNLLSTTIQSHPPSSHDPIYLGYLLRTFSLSLSTLFQIILDVENDDGGPMLENQLHEKFRPLGFERFKIVELVAELLHCSNMGLMNSKKAERIVRERDNVRRHLVNHLQDAIENLTIEPKNSSSTKKRSSRHKKAKKDSKKKNSSKRDKHDAGSKPNTNSEKDKKKLHAHDNDYNDDDNRRIGYDNDDSNDNENADTVSTTNDDVPNNYDINGHETAAREANSKIFDDDDEDVDETFEIPYVNKNQSDKLRKNPTIGDLFKIQLYDNQFLPKIIELFLTHPWNNFWHNVIFDIIQQIFNGRMDFSYNSFLVHSLFNLKGSFQFMPEHLQHIKAGTIDFKLTKDFILQGYQNSYQFYEKHHTNLGYMGHLVLIAEEVVKFSKLYKVEFISPDIHDALQDEEWKFYSEDVLNDTRMMYSKILGGGSYVDDGNGNIVPQLPDLTLPPAENEDPNAGGELINVESLEEQLGLSTESDLHEKLRNLLISNSRKQVDSRNEENGVIMLGPPPEEEQGYDDKRDIQDGEGSE</sequence>
<dbReference type="EMBL" id="HG316458">
    <property type="protein sequence ID" value="CDF89758.1"/>
    <property type="molecule type" value="Genomic_DNA"/>
</dbReference>
<dbReference type="PANTHER" id="PTHR12634:SF14">
    <property type="entry name" value="SIT4-ASSOCIATING PROTEIN SAP155-RELATED"/>
    <property type="match status" value="1"/>
</dbReference>
<reference evidence="4" key="1">
    <citation type="journal article" date="2013" name="Genome Announc.">
        <title>Genome sequence of the food spoilage yeast Zygosaccharomyces bailii CLIB 213(T).</title>
        <authorList>
            <person name="Galeote V."/>
            <person name="Bigey F."/>
            <person name="Devillers H."/>
            <person name="Neuveglise C."/>
            <person name="Dequin S."/>
        </authorList>
    </citation>
    <scope>NUCLEOTIDE SEQUENCE [LARGE SCALE GENOMIC DNA]</scope>
    <source>
        <strain evidence="4">CLIB 213 / ATCC 58445 / CBS 680 / CCRC 21525 / NBRC 1098 / NCYC 1416 / NRRL Y-2227</strain>
    </source>
</reference>